<keyword evidence="2" id="KW-1185">Reference proteome</keyword>
<proteinExistence type="predicted"/>
<reference evidence="1 2" key="1">
    <citation type="submission" date="2023-03" db="EMBL/GenBank/DDBJ databases">
        <title>WGS of Gossypium arboreum.</title>
        <authorList>
            <person name="Yu D."/>
        </authorList>
    </citation>
    <scope>NUCLEOTIDE SEQUENCE [LARGE SCALE GENOMIC DNA]</scope>
    <source>
        <tissue evidence="1">Leaf</tissue>
    </source>
</reference>
<name>A0ABR0N833_GOSAR</name>
<accession>A0ABR0N833</accession>
<sequence>MSFFLHFGFHGASRRVQLKNGLGSSSVDGLVHVTPSPINLTFVLVWLPESNDYWSGQNKYGGWVLVDGELLIIYAAYRDGRETSKKWEGKTRDTY</sequence>
<gene>
    <name evidence="1" type="ORF">PVK06_041398</name>
</gene>
<evidence type="ECO:0000313" key="1">
    <source>
        <dbReference type="EMBL" id="KAK5786755.1"/>
    </source>
</evidence>
<dbReference type="EMBL" id="JARKNE010000011">
    <property type="protein sequence ID" value="KAK5786755.1"/>
    <property type="molecule type" value="Genomic_DNA"/>
</dbReference>
<evidence type="ECO:0000313" key="2">
    <source>
        <dbReference type="Proteomes" id="UP001358586"/>
    </source>
</evidence>
<comment type="caution">
    <text evidence="1">The sequence shown here is derived from an EMBL/GenBank/DDBJ whole genome shotgun (WGS) entry which is preliminary data.</text>
</comment>
<dbReference type="Proteomes" id="UP001358586">
    <property type="component" value="Chromosome 11"/>
</dbReference>
<organism evidence="1 2">
    <name type="scientific">Gossypium arboreum</name>
    <name type="common">Tree cotton</name>
    <name type="synonym">Gossypium nanking</name>
    <dbReference type="NCBI Taxonomy" id="29729"/>
    <lineage>
        <taxon>Eukaryota</taxon>
        <taxon>Viridiplantae</taxon>
        <taxon>Streptophyta</taxon>
        <taxon>Embryophyta</taxon>
        <taxon>Tracheophyta</taxon>
        <taxon>Spermatophyta</taxon>
        <taxon>Magnoliopsida</taxon>
        <taxon>eudicotyledons</taxon>
        <taxon>Gunneridae</taxon>
        <taxon>Pentapetalae</taxon>
        <taxon>rosids</taxon>
        <taxon>malvids</taxon>
        <taxon>Malvales</taxon>
        <taxon>Malvaceae</taxon>
        <taxon>Malvoideae</taxon>
        <taxon>Gossypium</taxon>
    </lineage>
</organism>
<protein>
    <submittedName>
        <fullName evidence="1">Uncharacterized protein</fullName>
    </submittedName>
</protein>